<dbReference type="InterPro" id="IPR003960">
    <property type="entry name" value="ATPase_AAA_CS"/>
</dbReference>
<dbReference type="InterPro" id="IPR003959">
    <property type="entry name" value="ATPase_AAA_core"/>
</dbReference>
<dbReference type="FunFam" id="1.20.58.760:FF:000001">
    <property type="entry name" value="ATP-dependent zinc metalloprotease FtsH"/>
    <property type="match status" value="1"/>
</dbReference>
<evidence type="ECO:0000256" key="3">
    <source>
        <dbReference type="ARBA" id="ARBA00022692"/>
    </source>
</evidence>
<dbReference type="Pfam" id="PF06480">
    <property type="entry name" value="FtsH_ext"/>
    <property type="match status" value="1"/>
</dbReference>
<evidence type="ECO:0000256" key="5">
    <source>
        <dbReference type="ARBA" id="ARBA00022741"/>
    </source>
</evidence>
<evidence type="ECO:0000256" key="1">
    <source>
        <dbReference type="ARBA" id="ARBA00010044"/>
    </source>
</evidence>
<dbReference type="NCBIfam" id="TIGR01241">
    <property type="entry name" value="FtsH_fam"/>
    <property type="match status" value="1"/>
</dbReference>
<evidence type="ECO:0000256" key="7">
    <source>
        <dbReference type="ARBA" id="ARBA00022833"/>
    </source>
</evidence>
<keyword evidence="11 15" id="KW-0793">Thylakoid</keyword>
<keyword evidence="3 15" id="KW-0812">Transmembrane</keyword>
<dbReference type="HAMAP" id="MF_01458">
    <property type="entry name" value="FtsH"/>
    <property type="match status" value="1"/>
</dbReference>
<dbReference type="GO" id="GO:0004222">
    <property type="term" value="F:metalloendopeptidase activity"/>
    <property type="evidence" value="ECO:0007669"/>
    <property type="project" value="InterPro"/>
</dbReference>
<comment type="function">
    <text evidence="15">Acts as a processive, ATP-dependent zinc metallopeptidase for both cytoplasmic and membrane proteins. Plays a role in the quality control of integral membrane proteins.</text>
</comment>
<dbReference type="PANTHER" id="PTHR23076">
    <property type="entry name" value="METALLOPROTEASE M41 FTSH"/>
    <property type="match status" value="1"/>
</dbReference>
<keyword evidence="6 15" id="KW-0378">Hydrolase</keyword>
<dbReference type="SUPFAM" id="SSF52540">
    <property type="entry name" value="P-loop containing nucleoside triphosphate hydrolases"/>
    <property type="match status" value="1"/>
</dbReference>
<dbReference type="EMBL" id="JNAH01000004">
    <property type="protein sequence ID" value="KGF87738.1"/>
    <property type="molecule type" value="Genomic_DNA"/>
</dbReference>
<dbReference type="AlphaFoldDB" id="A0A0A1ZHM8"/>
<protein>
    <recommendedName>
        <fullName evidence="15">ATP-dependent zinc metalloprotease FtsH</fullName>
        <ecNumber evidence="15">3.4.24.-</ecNumber>
    </recommendedName>
</protein>
<dbReference type="Pfam" id="PF01434">
    <property type="entry name" value="Peptidase_M41"/>
    <property type="match status" value="1"/>
</dbReference>
<keyword evidence="12 15" id="KW-0472">Membrane</keyword>
<keyword evidence="7 15" id="KW-0862">Zinc</keyword>
<dbReference type="RefSeq" id="WP_032524286.1">
    <property type="nucleotide sequence ID" value="NZ_CP138934.1"/>
</dbReference>
<comment type="caution">
    <text evidence="18">The sequence shown here is derived from an EMBL/GenBank/DDBJ whole genome shotgun (WGS) entry which is preliminary data.</text>
</comment>
<name>A0A0A1ZHM8_PROMR</name>
<dbReference type="FunFam" id="3.40.50.300:FF:000001">
    <property type="entry name" value="ATP-dependent zinc metalloprotease FtsH"/>
    <property type="match status" value="1"/>
</dbReference>
<evidence type="ECO:0000313" key="18">
    <source>
        <dbReference type="EMBL" id="KGF87738.1"/>
    </source>
</evidence>
<evidence type="ECO:0000256" key="4">
    <source>
        <dbReference type="ARBA" id="ARBA00022723"/>
    </source>
</evidence>
<dbReference type="InterPro" id="IPR011546">
    <property type="entry name" value="Pept_M41_FtsH_extracell"/>
</dbReference>
<comment type="cofactor">
    <cofactor evidence="15">
        <name>Zn(2+)</name>
        <dbReference type="ChEBI" id="CHEBI:29105"/>
    </cofactor>
    <text evidence="15">Binds 1 zinc ion per subunit.</text>
</comment>
<dbReference type="STRING" id="59925.EU91_0771"/>
<comment type="similarity">
    <text evidence="16">Belongs to the AAA ATPase family.</text>
</comment>
<keyword evidence="2 15" id="KW-0645">Protease</keyword>
<feature type="binding site" evidence="15">
    <location>
        <position position="520"/>
    </location>
    <ligand>
        <name>Zn(2+)</name>
        <dbReference type="ChEBI" id="CHEBI:29105"/>
        <note>catalytic</note>
    </ligand>
</feature>
<gene>
    <name evidence="15" type="primary">ftsH</name>
    <name evidence="18" type="ORF">EU91_0771</name>
</gene>
<dbReference type="Gene3D" id="3.30.720.210">
    <property type="match status" value="1"/>
</dbReference>
<evidence type="ECO:0000256" key="11">
    <source>
        <dbReference type="ARBA" id="ARBA00023078"/>
    </source>
</evidence>
<keyword evidence="4 15" id="KW-0479">Metal-binding</keyword>
<dbReference type="SMART" id="SM00382">
    <property type="entry name" value="AAA"/>
    <property type="match status" value="1"/>
</dbReference>
<dbReference type="FunFam" id="1.10.8.60:FF:000001">
    <property type="entry name" value="ATP-dependent zinc metalloprotease FtsH"/>
    <property type="match status" value="1"/>
</dbReference>
<dbReference type="PANTHER" id="PTHR23076:SF139">
    <property type="entry name" value="ATP-DEPENDENT ZINC METALLOPROTEASE FTSH 2, CHLOROPLASTIC"/>
    <property type="match status" value="1"/>
</dbReference>
<dbReference type="InterPro" id="IPR000642">
    <property type="entry name" value="Peptidase_M41"/>
</dbReference>
<proteinExistence type="inferred from homology"/>
<keyword evidence="5 15" id="KW-0547">Nucleotide-binding</keyword>
<comment type="caution">
    <text evidence="15">Lacks conserved residue(s) required for the propagation of feature annotation.</text>
</comment>
<dbReference type="GO" id="GO:0008270">
    <property type="term" value="F:zinc ion binding"/>
    <property type="evidence" value="ECO:0007669"/>
    <property type="project" value="UniProtKB-UniRule"/>
</dbReference>
<dbReference type="GO" id="GO:0006508">
    <property type="term" value="P:proteolysis"/>
    <property type="evidence" value="ECO:0007669"/>
    <property type="project" value="UniProtKB-KW"/>
</dbReference>
<dbReference type="MEROPS" id="M41.017"/>
<keyword evidence="10 15" id="KW-0482">Metalloprotease</keyword>
<dbReference type="InterPro" id="IPR041569">
    <property type="entry name" value="AAA_lid_3"/>
</dbReference>
<dbReference type="CDD" id="cd19501">
    <property type="entry name" value="RecA-like_FtsH"/>
    <property type="match status" value="1"/>
</dbReference>
<dbReference type="GO" id="GO:0030163">
    <property type="term" value="P:protein catabolic process"/>
    <property type="evidence" value="ECO:0007669"/>
    <property type="project" value="UniProtKB-UniRule"/>
</dbReference>
<evidence type="ECO:0000313" key="19">
    <source>
        <dbReference type="Proteomes" id="UP000030598"/>
    </source>
</evidence>
<dbReference type="GO" id="GO:0016887">
    <property type="term" value="F:ATP hydrolysis activity"/>
    <property type="evidence" value="ECO:0007669"/>
    <property type="project" value="UniProtKB-UniRule"/>
</dbReference>
<dbReference type="Pfam" id="PF17862">
    <property type="entry name" value="AAA_lid_3"/>
    <property type="match status" value="1"/>
</dbReference>
<reference evidence="19" key="1">
    <citation type="journal article" date="2014" name="Sci. Data">
        <title>Genomes of diverse isolates of the marine cyanobacterium Prochlorococcus.</title>
        <authorList>
            <person name="Biller S."/>
            <person name="Berube P."/>
            <person name="Thompson J."/>
            <person name="Kelly L."/>
            <person name="Roggensack S."/>
            <person name="Awad L."/>
            <person name="Roache-Johnson K."/>
            <person name="Ding H."/>
            <person name="Giovannoni S.J."/>
            <person name="Moore L.R."/>
            <person name="Chisholm S.W."/>
        </authorList>
    </citation>
    <scope>NUCLEOTIDE SEQUENCE [LARGE SCALE GENOMIC DNA]</scope>
    <source>
        <strain evidence="19">GP2</strain>
    </source>
</reference>
<dbReference type="EC" id="3.4.24.-" evidence="15"/>
<dbReference type="GO" id="GO:0004176">
    <property type="term" value="F:ATP-dependent peptidase activity"/>
    <property type="evidence" value="ECO:0007669"/>
    <property type="project" value="InterPro"/>
</dbReference>
<feature type="binding site" evidence="15">
    <location>
        <begin position="221"/>
        <end position="228"/>
    </location>
    <ligand>
        <name>ATP</name>
        <dbReference type="ChEBI" id="CHEBI:30616"/>
    </ligand>
</feature>
<dbReference type="InterPro" id="IPR037219">
    <property type="entry name" value="Peptidase_M41-like"/>
</dbReference>
<dbReference type="SUPFAM" id="SSF140990">
    <property type="entry name" value="FtsH protease domain-like"/>
    <property type="match status" value="1"/>
</dbReference>
<evidence type="ECO:0000256" key="10">
    <source>
        <dbReference type="ARBA" id="ARBA00023049"/>
    </source>
</evidence>
<evidence type="ECO:0000256" key="8">
    <source>
        <dbReference type="ARBA" id="ARBA00022840"/>
    </source>
</evidence>
<dbReference type="InterPro" id="IPR005936">
    <property type="entry name" value="FtsH"/>
</dbReference>
<comment type="similarity">
    <text evidence="14 15">In the central section; belongs to the AAA ATPase family.</text>
</comment>
<feature type="active site" evidence="15">
    <location>
        <position position="443"/>
    </location>
</feature>
<dbReference type="InterPro" id="IPR027417">
    <property type="entry name" value="P-loop_NTPase"/>
</dbReference>
<evidence type="ECO:0000256" key="6">
    <source>
        <dbReference type="ARBA" id="ARBA00022801"/>
    </source>
</evidence>
<evidence type="ECO:0000256" key="2">
    <source>
        <dbReference type="ARBA" id="ARBA00022670"/>
    </source>
</evidence>
<evidence type="ECO:0000256" key="15">
    <source>
        <dbReference type="HAMAP-Rule" id="MF_01458"/>
    </source>
</evidence>
<dbReference type="PROSITE" id="PS00674">
    <property type="entry name" value="AAA"/>
    <property type="match status" value="1"/>
</dbReference>
<keyword evidence="8 15" id="KW-0067">ATP-binding</keyword>
<sequence>MNQKIKTLILWALPILLVIVLSYQFLSSSNVDSLKSNGTTVAPRNSAVARVSYGRFLDYINSGRVTSVDIFEGGRNAVIETIDSDLDNKVQRLRVDLPGLTPELINILKNEGISFDVHPIKTAPPALGILGNLLFPAILIGGLILLARRSSGMPGGPGQAMQFGKTKARFAMEAETGVVFDDVAGVNEAKQDLQEVVTFLKKPEKFTSVGARIPKGVLLVGPPGTGKTLLAKAIAGEAGVPFFSLSGSEFVEMFVGVGASRVRDLFKRAKENSPCLIFIDEIDAVGRQRGAGIGGGNDEREQTLNQLLTEMDGFEGNSGIIIIAATNRPDVLDSALMRPGRFDRQVTVDAPDIKGRLSILEVHARNKKLQDDLTLESIARRTPGFTGADLANLLNEAAILTARRRKDSISISEIDDSVDRIVAGMEGSPLTDGRSKRLIAYHEVGHALIGSLVKDHDPVQKVTVIPRGQAKGLTWFTPDDEQTLVSRAQLKARIMGALGGRAAEDVVFGKGEITTGAGGDFQQVASMARQMVTRFGMSNLGPIALESGNQEVFVGRDLMTRSEVSDSISKQIDESVRVMVKECYKETYAIVSKNREAMDKIVDLLIEKETLDGEEFTRILSNFTSIPKKERTPQLLS</sequence>
<evidence type="ECO:0000256" key="9">
    <source>
        <dbReference type="ARBA" id="ARBA00022989"/>
    </source>
</evidence>
<organism evidence="18 19">
    <name type="scientific">Prochlorococcus marinus str. GP2</name>
    <dbReference type="NCBI Taxonomy" id="59925"/>
    <lineage>
        <taxon>Bacteria</taxon>
        <taxon>Bacillati</taxon>
        <taxon>Cyanobacteriota</taxon>
        <taxon>Cyanophyceae</taxon>
        <taxon>Synechococcales</taxon>
        <taxon>Prochlorococcaceae</taxon>
        <taxon>Prochlorococcus</taxon>
    </lineage>
</organism>
<evidence type="ECO:0000256" key="12">
    <source>
        <dbReference type="ARBA" id="ARBA00023136"/>
    </source>
</evidence>
<dbReference type="Proteomes" id="UP000030598">
    <property type="component" value="Unassembled WGS sequence"/>
</dbReference>
<feature type="domain" description="AAA+ ATPase" evidence="17">
    <location>
        <begin position="213"/>
        <end position="352"/>
    </location>
</feature>
<dbReference type="Gene3D" id="1.20.58.760">
    <property type="entry name" value="Peptidase M41"/>
    <property type="match status" value="1"/>
</dbReference>
<evidence type="ECO:0000256" key="13">
    <source>
        <dbReference type="ARBA" id="ARBA00060402"/>
    </source>
</evidence>
<feature type="binding site" evidence="15">
    <location>
        <position position="442"/>
    </location>
    <ligand>
        <name>Zn(2+)</name>
        <dbReference type="ChEBI" id="CHEBI:29105"/>
        <note>catalytic</note>
    </ligand>
</feature>
<comment type="subcellular location">
    <subcellularLocation>
        <location evidence="13 15">Cellular thylakoid membrane</location>
        <topology evidence="13 15">Multi-pass membrane protein</topology>
        <orientation evidence="13 15">Stromal side</orientation>
    </subcellularLocation>
</comment>
<comment type="subunit">
    <text evidence="15">Homohexamer.</text>
</comment>
<dbReference type="OrthoDB" id="536524at2"/>
<evidence type="ECO:0000259" key="17">
    <source>
        <dbReference type="SMART" id="SM00382"/>
    </source>
</evidence>
<accession>A0A0A1ZHM8</accession>
<evidence type="ECO:0000256" key="16">
    <source>
        <dbReference type="RuleBase" id="RU003651"/>
    </source>
</evidence>
<keyword evidence="9 15" id="KW-1133">Transmembrane helix</keyword>
<dbReference type="InterPro" id="IPR003593">
    <property type="entry name" value="AAA+_ATPase"/>
</dbReference>
<dbReference type="Pfam" id="PF00004">
    <property type="entry name" value="AAA"/>
    <property type="match status" value="1"/>
</dbReference>
<feature type="transmembrane region" description="Helical" evidence="15">
    <location>
        <begin position="7"/>
        <end position="26"/>
    </location>
</feature>
<dbReference type="eggNOG" id="COG0465">
    <property type="taxonomic scope" value="Bacteria"/>
</dbReference>
<evidence type="ECO:0000256" key="14">
    <source>
        <dbReference type="ARBA" id="ARBA00061570"/>
    </source>
</evidence>
<dbReference type="Gene3D" id="3.40.50.300">
    <property type="entry name" value="P-loop containing nucleotide triphosphate hydrolases"/>
    <property type="match status" value="1"/>
</dbReference>
<dbReference type="Gene3D" id="1.10.8.60">
    <property type="match status" value="1"/>
</dbReference>
<dbReference type="GO" id="GO:0005524">
    <property type="term" value="F:ATP binding"/>
    <property type="evidence" value="ECO:0007669"/>
    <property type="project" value="UniProtKB-UniRule"/>
</dbReference>
<dbReference type="GO" id="GO:0031676">
    <property type="term" value="C:plasma membrane-derived thylakoid membrane"/>
    <property type="evidence" value="ECO:0007669"/>
    <property type="project" value="UniProtKB-SubCell"/>
</dbReference>
<comment type="similarity">
    <text evidence="1 15">In the C-terminal section; belongs to the peptidase M41 family.</text>
</comment>
<feature type="binding site" evidence="15">
    <location>
        <position position="446"/>
    </location>
    <ligand>
        <name>Zn(2+)</name>
        <dbReference type="ChEBI" id="CHEBI:29105"/>
        <note>catalytic</note>
    </ligand>
</feature>